<evidence type="ECO:0000313" key="3">
    <source>
        <dbReference type="Proteomes" id="UP000259796"/>
    </source>
</evidence>
<dbReference type="RefSeq" id="YP_009835501.1">
    <property type="nucleotide sequence ID" value="NC_048679.1"/>
</dbReference>
<feature type="compositionally biased region" description="Basic and acidic residues" evidence="1">
    <location>
        <begin position="11"/>
        <end position="75"/>
    </location>
</feature>
<feature type="compositionally biased region" description="Polar residues" evidence="1">
    <location>
        <begin position="1"/>
        <end position="10"/>
    </location>
</feature>
<evidence type="ECO:0000313" key="2">
    <source>
        <dbReference type="EMBL" id="ATN95039.1"/>
    </source>
</evidence>
<dbReference type="GeneID" id="55605574"/>
<organism evidence="2 3">
    <name type="scientific">Leptospira phage LE4</name>
    <dbReference type="NCBI Taxonomy" id="2041383"/>
    <lineage>
        <taxon>Viruses</taxon>
        <taxon>Duplodnaviria</taxon>
        <taxon>Heunggongvirae</taxon>
        <taxon>Uroviricota</taxon>
        <taxon>Caudoviricetes</taxon>
        <taxon>Nylescharonvirus</taxon>
        <taxon>Nylescharonvirus LE4</taxon>
    </lineage>
</organism>
<keyword evidence="3" id="KW-1185">Reference proteome</keyword>
<feature type="region of interest" description="Disordered" evidence="1">
    <location>
        <begin position="1"/>
        <end position="90"/>
    </location>
</feature>
<dbReference type="Proteomes" id="UP000259796">
    <property type="component" value="Segment"/>
</dbReference>
<dbReference type="KEGG" id="vg:55605574"/>
<name>A0A343LEC9_9CAUD</name>
<proteinExistence type="predicted"/>
<dbReference type="EMBL" id="MF974397">
    <property type="protein sequence ID" value="ATN95039.1"/>
    <property type="molecule type" value="Genomic_DNA"/>
</dbReference>
<sequence length="214" mass="24321">MALSKTNSPSKEGEENKPQETPEELEARLKLEAEQNKDSDSSKNDEDENKDKEKDKSKDKEPKAPNKSQKQDSKVTLRHPTSQTNGTIGLYLPTGEEMSVQIKNGIVTLEHSQYDVRDVLIKDGYIDRTVYSEHKEEIVIKEPEKKLIKKAKFFHPNASDDVPMNGTIGLYRNDGSEVKVEVVKNVIETTDQEIYEILISQNFPTGPVEYLENK</sequence>
<protein>
    <submittedName>
        <fullName evidence="2">Uncharacterized protein</fullName>
    </submittedName>
</protein>
<evidence type="ECO:0000256" key="1">
    <source>
        <dbReference type="SAM" id="MobiDB-lite"/>
    </source>
</evidence>
<reference evidence="2 3" key="1">
    <citation type="journal article" date="2018" name="Sci. Rep.">
        <title>Characterization of LE3 and LE4, the only lytic phages known to infect the spirochete Leptospira.</title>
        <authorList>
            <person name="Schiettekatte O."/>
            <person name="Vincent A.T."/>
            <person name="Malosse C."/>
            <person name="Lechat P."/>
            <person name="Chamot-Rooke J."/>
            <person name="Veyrier F.J."/>
            <person name="Picardeau M."/>
            <person name="Bourhy P."/>
        </authorList>
    </citation>
    <scope>NUCLEOTIDE SEQUENCE [LARGE SCALE GENOMIC DNA]</scope>
</reference>
<accession>A0A343LEC9</accession>